<dbReference type="InterPro" id="IPR032466">
    <property type="entry name" value="Metal_Hydrolase"/>
</dbReference>
<keyword evidence="2" id="KW-1185">Reference proteome</keyword>
<comment type="caution">
    <text evidence="1">The sequence shown here is derived from an EMBL/GenBank/DDBJ whole genome shotgun (WGS) entry which is preliminary data.</text>
</comment>
<organism evidence="1 2">
    <name type="scientific">Metabacillus herbersteinensis</name>
    <dbReference type="NCBI Taxonomy" id="283816"/>
    <lineage>
        <taxon>Bacteria</taxon>
        <taxon>Bacillati</taxon>
        <taxon>Bacillota</taxon>
        <taxon>Bacilli</taxon>
        <taxon>Bacillales</taxon>
        <taxon>Bacillaceae</taxon>
        <taxon>Metabacillus</taxon>
    </lineage>
</organism>
<dbReference type="Proteomes" id="UP001589854">
    <property type="component" value="Unassembled WGS sequence"/>
</dbReference>
<dbReference type="CDD" id="cd01301">
    <property type="entry name" value="rDP_like"/>
    <property type="match status" value="1"/>
</dbReference>
<gene>
    <name evidence="1" type="ORF">ACFFIX_07915</name>
</gene>
<name>A0ABV6GD44_9BACI</name>
<accession>A0ABV6GD44</accession>
<dbReference type="PANTHER" id="PTHR10443">
    <property type="entry name" value="MICROSOMAL DIPEPTIDASE"/>
    <property type="match status" value="1"/>
</dbReference>
<dbReference type="SUPFAM" id="SSF51556">
    <property type="entry name" value="Metallo-dependent hydrolases"/>
    <property type="match status" value="1"/>
</dbReference>
<protein>
    <submittedName>
        <fullName evidence="1">Dipeptidase</fullName>
    </submittedName>
</protein>
<dbReference type="PROSITE" id="PS51365">
    <property type="entry name" value="RENAL_DIPEPTIDASE_2"/>
    <property type="match status" value="1"/>
</dbReference>
<dbReference type="InterPro" id="IPR008257">
    <property type="entry name" value="Pept_M19"/>
</dbReference>
<dbReference type="Pfam" id="PF01244">
    <property type="entry name" value="Peptidase_M19"/>
    <property type="match status" value="1"/>
</dbReference>
<sequence length="313" mass="35347">MKEGESLRIFDAHCDLLYKLWGDPTIHAFNDSTLQISIQQLINTHAKVQCFALFVPEEVPFSRRKDVALAQINIFYKKVLEEYDQIKLILTGADLLSLKEGEIGAILTLEGCDAIGDDLETLEIFHRLGVRSVGLTWNYANLVADGAKEERNGGITNFGRNVIHWLNGKRLWIDLSHASERSFWEAIEIANFPIASHSNAYKLCPHVRNLRDEQIKALIHKNGMIGITFVPFFTSQASSCSIKDVINHLDYVCSLGGVNSVGFGSDFDGIDETITGLSNYSSYMTLINTMHQYYPKDLVDKFTFRNFAEHISY</sequence>
<dbReference type="Gene3D" id="3.20.20.140">
    <property type="entry name" value="Metal-dependent hydrolases"/>
    <property type="match status" value="1"/>
</dbReference>
<dbReference type="PANTHER" id="PTHR10443:SF12">
    <property type="entry name" value="DIPEPTIDASE"/>
    <property type="match status" value="1"/>
</dbReference>
<dbReference type="EMBL" id="JBHLVO010000004">
    <property type="protein sequence ID" value="MFC0271378.1"/>
    <property type="molecule type" value="Genomic_DNA"/>
</dbReference>
<reference evidence="1 2" key="1">
    <citation type="submission" date="2024-09" db="EMBL/GenBank/DDBJ databases">
        <authorList>
            <person name="Sun Q."/>
            <person name="Mori K."/>
        </authorList>
    </citation>
    <scope>NUCLEOTIDE SEQUENCE [LARGE SCALE GENOMIC DNA]</scope>
    <source>
        <strain evidence="1 2">CCM 7228</strain>
    </source>
</reference>
<evidence type="ECO:0000313" key="1">
    <source>
        <dbReference type="EMBL" id="MFC0271378.1"/>
    </source>
</evidence>
<evidence type="ECO:0000313" key="2">
    <source>
        <dbReference type="Proteomes" id="UP001589854"/>
    </source>
</evidence>
<dbReference type="RefSeq" id="WP_378932435.1">
    <property type="nucleotide sequence ID" value="NZ_JBHLVO010000004.1"/>
</dbReference>
<proteinExistence type="predicted"/>